<dbReference type="EMBL" id="BAABDH010000113">
    <property type="protein sequence ID" value="GAA3954643.1"/>
    <property type="molecule type" value="Genomic_DNA"/>
</dbReference>
<dbReference type="Pfam" id="PF00487">
    <property type="entry name" value="FA_desaturase"/>
    <property type="match status" value="1"/>
</dbReference>
<dbReference type="Proteomes" id="UP001499909">
    <property type="component" value="Unassembled WGS sequence"/>
</dbReference>
<keyword evidence="1" id="KW-1133">Transmembrane helix</keyword>
<accession>A0ABP7NV88</accession>
<keyword evidence="1" id="KW-0472">Membrane</keyword>
<dbReference type="InterPro" id="IPR005804">
    <property type="entry name" value="FA_desaturase_dom"/>
</dbReference>
<comment type="caution">
    <text evidence="3">The sequence shown here is derived from an EMBL/GenBank/DDBJ whole genome shotgun (WGS) entry which is preliminary data.</text>
</comment>
<evidence type="ECO:0000313" key="3">
    <source>
        <dbReference type="EMBL" id="GAA3954643.1"/>
    </source>
</evidence>
<name>A0ABP7NV88_9BACT</name>
<dbReference type="PANTHER" id="PTHR36459:SF1">
    <property type="entry name" value="FATTY ACID DESATURASE DOMAIN-CONTAINING PROTEIN-RELATED"/>
    <property type="match status" value="1"/>
</dbReference>
<evidence type="ECO:0000313" key="4">
    <source>
        <dbReference type="Proteomes" id="UP001499909"/>
    </source>
</evidence>
<reference evidence="4" key="1">
    <citation type="journal article" date="2019" name="Int. J. Syst. Evol. Microbiol.">
        <title>The Global Catalogue of Microorganisms (GCM) 10K type strain sequencing project: providing services to taxonomists for standard genome sequencing and annotation.</title>
        <authorList>
            <consortium name="The Broad Institute Genomics Platform"/>
            <consortium name="The Broad Institute Genome Sequencing Center for Infectious Disease"/>
            <person name="Wu L."/>
            <person name="Ma J."/>
        </authorList>
    </citation>
    <scope>NUCLEOTIDE SEQUENCE [LARGE SCALE GENOMIC DNA]</scope>
    <source>
        <strain evidence="4">JCM 17214</strain>
    </source>
</reference>
<keyword evidence="1" id="KW-0812">Transmembrane</keyword>
<organism evidence="3 4">
    <name type="scientific">Hymenobacter algoricola</name>
    <dbReference type="NCBI Taxonomy" id="486267"/>
    <lineage>
        <taxon>Bacteria</taxon>
        <taxon>Pseudomonadati</taxon>
        <taxon>Bacteroidota</taxon>
        <taxon>Cytophagia</taxon>
        <taxon>Cytophagales</taxon>
        <taxon>Hymenobacteraceae</taxon>
        <taxon>Hymenobacter</taxon>
    </lineage>
</organism>
<sequence length="365" mass="42226">MGNVKSPDLPMKHLAACTDPEYTAVENPSRLDSFFLKYIQDKRDLPFAYLTLKISVTLLPLAVLLFVPALTGWLWWAVLAVYMGLSNARFRGPYGLMQHCTSHRVFFRKKYGYLNHYLPWVIGPLFGQTPETYFTHHLGMHHPENNLPDDESSTMFFQRDSLRSFLHYLGDFFVRGLPNLARYLHSRNKLTLRHRLMRGELVYLVVTFGLCFVNLPATLAVFVFPVIMGRVVMMLGNWSQHAFIAAETPDNCYTNSVTCINTNYNHKCWNDGYHISHHLKPAMHWTEHPGHFRQNLAQYAQNEAIVFDGIHFLHIFAYLMTKRYDLLAKNFVSLDGRYADDAAVIALLKSRTRRIRRPVQLAQAA</sequence>
<feature type="transmembrane region" description="Helical" evidence="1">
    <location>
        <begin position="201"/>
        <end position="228"/>
    </location>
</feature>
<feature type="domain" description="Fatty acid desaturase" evidence="2">
    <location>
        <begin position="75"/>
        <end position="303"/>
    </location>
</feature>
<evidence type="ECO:0000259" key="2">
    <source>
        <dbReference type="Pfam" id="PF00487"/>
    </source>
</evidence>
<protein>
    <recommendedName>
        <fullName evidence="2">Fatty acid desaturase domain-containing protein</fullName>
    </recommendedName>
</protein>
<keyword evidence="4" id="KW-1185">Reference proteome</keyword>
<proteinExistence type="predicted"/>
<evidence type="ECO:0000256" key="1">
    <source>
        <dbReference type="SAM" id="Phobius"/>
    </source>
</evidence>
<dbReference type="PANTHER" id="PTHR36459">
    <property type="entry name" value="ORF"/>
    <property type="match status" value="1"/>
</dbReference>
<gene>
    <name evidence="3" type="ORF">GCM10022406_40280</name>
</gene>